<dbReference type="GO" id="GO:0016020">
    <property type="term" value="C:membrane"/>
    <property type="evidence" value="ECO:0007669"/>
    <property type="project" value="GOC"/>
</dbReference>
<dbReference type="GO" id="GO:0006680">
    <property type="term" value="P:glucosylceramide catabolic process"/>
    <property type="evidence" value="ECO:0007669"/>
    <property type="project" value="TreeGrafter"/>
</dbReference>
<dbReference type="InterPro" id="IPR033452">
    <property type="entry name" value="GH30_C"/>
</dbReference>
<evidence type="ECO:0000313" key="8">
    <source>
        <dbReference type="Proteomes" id="UP000011910"/>
    </source>
</evidence>
<keyword evidence="2" id="KW-0732">Signal</keyword>
<dbReference type="Gene3D" id="2.60.40.1180">
    <property type="entry name" value="Golgi alpha-mannosidase II"/>
    <property type="match status" value="1"/>
</dbReference>
<evidence type="ECO:0000256" key="2">
    <source>
        <dbReference type="ARBA" id="ARBA00022729"/>
    </source>
</evidence>
<comment type="caution">
    <text evidence="7">The sequence shown here is derived from an EMBL/GenBank/DDBJ whole genome shotgun (WGS) entry which is preliminary data.</text>
</comment>
<keyword evidence="7" id="KW-0624">Polysaccharide degradation</keyword>
<sequence length="490" mass="53234">MLMIMLATTKYSLTSALLVAGALLWGSSCQDKGIVQDYENQGPPKSSQIQVWLSTPDKSALFARQTTRPATSTAGSTHPTITVDTAELFQEIDGFGYTLTGGSTLHLSRMSPGARASILQELFGTDDTNIGVSYLRISIGASDLDERPFSYLDLPAGQTDPQLSGFSLDPDRQHLIPVLKEILAINPDLLIMGSPWSPPAWMKDNGDTRGGSLKPEFYDAYARYFVKYIQGMAEEGIRIDAITVQNEPLHPGNNPSLLMLAPQQADFIKNHLGPAFQAAALDTKIIIYDHNADRPDYPISILNDPQAKQYIDGSAFHLYGGDISALSQVHQAHPDKRIYFTEQWIGAPGDFPADLAWHTRELIIGATRNWSRTVLEWNLAADPNHQPHTDRGGCTSCLGAITIAGNSVTRNPAYYIIAHASKFVRPGSVRISSNMLAGLPNVAFKAPNGDKVLIVLNDTQSSQTFSIALGQGEKVDATLPAGAVATYVWP</sequence>
<dbReference type="STRING" id="1279009.ADICEAN_01709"/>
<dbReference type="Pfam" id="PF02055">
    <property type="entry name" value="Glyco_hydro_30"/>
    <property type="match status" value="1"/>
</dbReference>
<evidence type="ECO:0000259" key="5">
    <source>
        <dbReference type="Pfam" id="PF02055"/>
    </source>
</evidence>
<gene>
    <name evidence="7" type="primary">xynC</name>
    <name evidence="7" type="ORF">ADICEAN_01709</name>
</gene>
<dbReference type="InterPro" id="IPR017853">
    <property type="entry name" value="GH"/>
</dbReference>
<evidence type="ECO:0000256" key="4">
    <source>
        <dbReference type="RuleBase" id="RU361188"/>
    </source>
</evidence>
<evidence type="ECO:0000256" key="3">
    <source>
        <dbReference type="ARBA" id="ARBA00022801"/>
    </source>
</evidence>
<dbReference type="EC" id="3.2.1.136" evidence="7"/>
<keyword evidence="7" id="KW-0858">Xylan degradation</keyword>
<comment type="similarity">
    <text evidence="1 4">Belongs to the glycosyl hydrolase 30 family.</text>
</comment>
<dbReference type="Pfam" id="PF17189">
    <property type="entry name" value="Glyco_hydro_30C"/>
    <property type="match status" value="1"/>
</dbReference>
<dbReference type="PANTHER" id="PTHR11069:SF23">
    <property type="entry name" value="LYSOSOMAL ACID GLUCOSYLCERAMIDASE"/>
    <property type="match status" value="1"/>
</dbReference>
<dbReference type="GO" id="GO:0004348">
    <property type="term" value="F:glucosylceramidase activity"/>
    <property type="evidence" value="ECO:0007669"/>
    <property type="project" value="InterPro"/>
</dbReference>
<name>M7N3A2_9BACT</name>
<evidence type="ECO:0000256" key="1">
    <source>
        <dbReference type="ARBA" id="ARBA00005382"/>
    </source>
</evidence>
<reference evidence="7 8" key="1">
    <citation type="journal article" date="2013" name="Genome Announc.">
        <title>Draft Genome Sequence of Cesiribacter andamanensis Strain AMV16T, Isolated from a Soil Sample from a Mud Volcano in the Andaman Islands, India.</title>
        <authorList>
            <person name="Shivaji S."/>
            <person name="Ara S."/>
            <person name="Begum Z."/>
            <person name="Srinivas T.N."/>
            <person name="Singh A."/>
            <person name="Kumar Pinnaka A."/>
        </authorList>
    </citation>
    <scope>NUCLEOTIDE SEQUENCE [LARGE SCALE GENOMIC DNA]</scope>
    <source>
        <strain evidence="7 8">AMV16</strain>
    </source>
</reference>
<dbReference type="PANTHER" id="PTHR11069">
    <property type="entry name" value="GLUCOSYLCERAMIDASE"/>
    <property type="match status" value="1"/>
</dbReference>
<dbReference type="Proteomes" id="UP000011910">
    <property type="component" value="Unassembled WGS sequence"/>
</dbReference>
<dbReference type="SUPFAM" id="SSF51445">
    <property type="entry name" value="(Trans)glycosidases"/>
    <property type="match status" value="1"/>
</dbReference>
<dbReference type="InterPro" id="IPR001139">
    <property type="entry name" value="Glyco_hydro_30"/>
</dbReference>
<dbReference type="InterPro" id="IPR033453">
    <property type="entry name" value="Glyco_hydro_30_TIM-barrel"/>
</dbReference>
<dbReference type="EMBL" id="AODQ01000033">
    <property type="protein sequence ID" value="EMR03163.1"/>
    <property type="molecule type" value="Genomic_DNA"/>
</dbReference>
<dbReference type="AlphaFoldDB" id="M7N3A2"/>
<protein>
    <submittedName>
        <fullName evidence="7">Glucuronoxylanase xynC</fullName>
        <ecNumber evidence="7">3.2.1.136</ecNumber>
    </submittedName>
</protein>
<dbReference type="eggNOG" id="COG5520">
    <property type="taxonomic scope" value="Bacteria"/>
</dbReference>
<keyword evidence="7" id="KW-0119">Carbohydrate metabolism</keyword>
<keyword evidence="8" id="KW-1185">Reference proteome</keyword>
<dbReference type="PATRIC" id="fig|1279009.4.peg.1736"/>
<dbReference type="Gene3D" id="3.20.20.80">
    <property type="entry name" value="Glycosidases"/>
    <property type="match status" value="1"/>
</dbReference>
<keyword evidence="4 7" id="KW-0326">Glycosidase</keyword>
<dbReference type="GO" id="GO:0045493">
    <property type="term" value="P:xylan catabolic process"/>
    <property type="evidence" value="ECO:0007669"/>
    <property type="project" value="UniProtKB-KW"/>
</dbReference>
<evidence type="ECO:0000259" key="6">
    <source>
        <dbReference type="Pfam" id="PF17189"/>
    </source>
</evidence>
<proteinExistence type="inferred from homology"/>
<feature type="domain" description="Glycosyl hydrolase family 30 TIM-barrel" evidence="5">
    <location>
        <begin position="92"/>
        <end position="424"/>
    </location>
</feature>
<accession>M7N3A2</accession>
<evidence type="ECO:0000313" key="7">
    <source>
        <dbReference type="EMBL" id="EMR03163.1"/>
    </source>
</evidence>
<keyword evidence="3 4" id="KW-0378">Hydrolase</keyword>
<organism evidence="7 8">
    <name type="scientific">Cesiribacter andamanensis AMV16</name>
    <dbReference type="NCBI Taxonomy" id="1279009"/>
    <lineage>
        <taxon>Bacteria</taxon>
        <taxon>Pseudomonadati</taxon>
        <taxon>Bacteroidota</taxon>
        <taxon>Cytophagia</taxon>
        <taxon>Cytophagales</taxon>
        <taxon>Cesiribacteraceae</taxon>
        <taxon>Cesiribacter</taxon>
    </lineage>
</organism>
<feature type="domain" description="Glycosyl hydrolase family 30 beta sandwich" evidence="6">
    <location>
        <begin position="427"/>
        <end position="487"/>
    </location>
</feature>
<dbReference type="InterPro" id="IPR013780">
    <property type="entry name" value="Glyco_hydro_b"/>
</dbReference>
<dbReference type="GO" id="GO:0033940">
    <property type="term" value="F:glucuronoarabinoxylan endo-1,4-beta-xylanase activity"/>
    <property type="evidence" value="ECO:0007669"/>
    <property type="project" value="UniProtKB-EC"/>
</dbReference>